<keyword evidence="7" id="KW-1160">Virus entry into host cell</keyword>
<dbReference type="PROSITE" id="PS51898">
    <property type="entry name" value="TYR_RECOMBINASE"/>
    <property type="match status" value="1"/>
</dbReference>
<name>A0A8S5TNG1_9CAUD</name>
<dbReference type="InterPro" id="IPR002104">
    <property type="entry name" value="Integrase_catalytic"/>
</dbReference>
<dbReference type="GO" id="GO:0003677">
    <property type="term" value="F:DNA binding"/>
    <property type="evidence" value="ECO:0007669"/>
    <property type="project" value="UniProtKB-KW"/>
</dbReference>
<evidence type="ECO:0000256" key="6">
    <source>
        <dbReference type="ARBA" id="ARBA00023172"/>
    </source>
</evidence>
<dbReference type="CDD" id="cd01189">
    <property type="entry name" value="INT_ICEBs1_C_like"/>
    <property type="match status" value="1"/>
</dbReference>
<dbReference type="InterPro" id="IPR011010">
    <property type="entry name" value="DNA_brk_join_enz"/>
</dbReference>
<evidence type="ECO:0000259" key="8">
    <source>
        <dbReference type="PROSITE" id="PS51898"/>
    </source>
</evidence>
<dbReference type="Gene3D" id="1.10.443.10">
    <property type="entry name" value="Intergrase catalytic core"/>
    <property type="match status" value="1"/>
</dbReference>
<dbReference type="PANTHER" id="PTHR30349">
    <property type="entry name" value="PHAGE INTEGRASE-RELATED"/>
    <property type="match status" value="1"/>
</dbReference>
<evidence type="ECO:0000256" key="7">
    <source>
        <dbReference type="ARBA" id="ARBA00023195"/>
    </source>
</evidence>
<proteinExistence type="inferred from homology"/>
<evidence type="ECO:0000256" key="3">
    <source>
        <dbReference type="ARBA" id="ARBA00022679"/>
    </source>
</evidence>
<sequence length="354" mass="39820">MKKSQDFKRPVARKLPSGSWFCRVRVDGKDIPVTKPTKKEAEAAAMAVKYGIIQAEEKPREKKITLEEAMTGYIEARDGYISPSTIAGYKRYRQNTFQSMLKKNIFSVSNEQWQAAIKAERKLGRSPKYIKNAWSFAASAIEEAGAKRPEVTMYAPECKERAYLTHTEITKFVEAMKGKPVEIPALLCLSSLRRSEMLALDWKNVDLKNQVLYVRGATVRGSSGMVDKPQNKSRKSRRAVPIIPPLQEAMQATENRTGKVVKVGADYVLKYVKQTCREAGVTVVDLHGLRHSFASLAYHLGMPEMIAAEIGGWEDLGTMHNIYTHIAQTDIAHRSRDFQNYFRGKNGNENGNGN</sequence>
<evidence type="ECO:0000313" key="9">
    <source>
        <dbReference type="EMBL" id="DAF64670.1"/>
    </source>
</evidence>
<feature type="domain" description="Tyr recombinase" evidence="8">
    <location>
        <begin position="159"/>
        <end position="336"/>
    </location>
</feature>
<dbReference type="InterPro" id="IPR013762">
    <property type="entry name" value="Integrase-like_cat_sf"/>
</dbReference>
<evidence type="ECO:0000256" key="2">
    <source>
        <dbReference type="ARBA" id="ARBA00016082"/>
    </source>
</evidence>
<accession>A0A8S5TNG1</accession>
<dbReference type="GO" id="GO:0016787">
    <property type="term" value="F:hydrolase activity"/>
    <property type="evidence" value="ECO:0007669"/>
    <property type="project" value="UniProtKB-KW"/>
</dbReference>
<evidence type="ECO:0000256" key="5">
    <source>
        <dbReference type="ARBA" id="ARBA00023125"/>
    </source>
</evidence>
<dbReference type="InterPro" id="IPR050090">
    <property type="entry name" value="Tyrosine_recombinase_XerCD"/>
</dbReference>
<comment type="similarity">
    <text evidence="1">Belongs to the 'phage' integrase family.</text>
</comment>
<dbReference type="EMBL" id="BK032865">
    <property type="protein sequence ID" value="DAF64670.1"/>
    <property type="molecule type" value="Genomic_DNA"/>
</dbReference>
<dbReference type="InterPro" id="IPR010998">
    <property type="entry name" value="Integrase_recombinase_N"/>
</dbReference>
<dbReference type="SUPFAM" id="SSF56349">
    <property type="entry name" value="DNA breaking-rejoining enzymes"/>
    <property type="match status" value="1"/>
</dbReference>
<keyword evidence="5" id="KW-0238">DNA-binding</keyword>
<keyword evidence="7" id="KW-1179">Viral genome integration</keyword>
<dbReference type="GO" id="GO:0044826">
    <property type="term" value="P:viral genome integration into host DNA"/>
    <property type="evidence" value="ECO:0007669"/>
    <property type="project" value="UniProtKB-KW"/>
</dbReference>
<organism evidence="9">
    <name type="scientific">Podoviridae sp. ct90d35</name>
    <dbReference type="NCBI Taxonomy" id="2827724"/>
    <lineage>
        <taxon>Viruses</taxon>
        <taxon>Duplodnaviria</taxon>
        <taxon>Heunggongvirae</taxon>
        <taxon>Uroviricota</taxon>
        <taxon>Caudoviricetes</taxon>
    </lineage>
</organism>
<keyword evidence="7" id="KW-0229">DNA integration</keyword>
<protein>
    <recommendedName>
        <fullName evidence="2">Integrase</fullName>
    </recommendedName>
</protein>
<dbReference type="GO" id="GO:0075713">
    <property type="term" value="P:establishment of integrated proviral latency"/>
    <property type="evidence" value="ECO:0007669"/>
    <property type="project" value="UniProtKB-KW"/>
</dbReference>
<keyword evidence="6" id="KW-0233">DNA recombination</keyword>
<dbReference type="GO" id="GO:0006310">
    <property type="term" value="P:DNA recombination"/>
    <property type="evidence" value="ECO:0007669"/>
    <property type="project" value="UniProtKB-KW"/>
</dbReference>
<dbReference type="Pfam" id="PF00589">
    <property type="entry name" value="Phage_integrase"/>
    <property type="match status" value="1"/>
</dbReference>
<dbReference type="Gene3D" id="1.10.150.130">
    <property type="match status" value="1"/>
</dbReference>
<keyword evidence="4" id="KW-0378">Hydrolase</keyword>
<reference evidence="9" key="1">
    <citation type="journal article" date="2021" name="Proc. Natl. Acad. Sci. U.S.A.">
        <title>A Catalog of Tens of Thousands of Viruses from Human Metagenomes Reveals Hidden Associations with Chronic Diseases.</title>
        <authorList>
            <person name="Tisza M.J."/>
            <person name="Buck C.B."/>
        </authorList>
    </citation>
    <scope>NUCLEOTIDE SEQUENCE</scope>
    <source>
        <strain evidence="9">Ct90d35</strain>
    </source>
</reference>
<evidence type="ECO:0000256" key="1">
    <source>
        <dbReference type="ARBA" id="ARBA00008857"/>
    </source>
</evidence>
<dbReference type="GO" id="GO:0016740">
    <property type="term" value="F:transferase activity"/>
    <property type="evidence" value="ECO:0007669"/>
    <property type="project" value="UniProtKB-KW"/>
</dbReference>
<keyword evidence="3" id="KW-0808">Transferase</keyword>
<dbReference type="PANTHER" id="PTHR30349:SF41">
    <property type="entry name" value="INTEGRASE_RECOMBINASE PROTEIN MJ0367-RELATED"/>
    <property type="match status" value="1"/>
</dbReference>
<dbReference type="GO" id="GO:0015074">
    <property type="term" value="P:DNA integration"/>
    <property type="evidence" value="ECO:0007669"/>
    <property type="project" value="InterPro"/>
</dbReference>
<evidence type="ECO:0000256" key="4">
    <source>
        <dbReference type="ARBA" id="ARBA00022801"/>
    </source>
</evidence>